<dbReference type="CDD" id="cd00022">
    <property type="entry name" value="BIR"/>
    <property type="match status" value="1"/>
</dbReference>
<dbReference type="SUPFAM" id="SSF57924">
    <property type="entry name" value="Inhibitor of apoptosis (IAP) repeat"/>
    <property type="match status" value="2"/>
</dbReference>
<dbReference type="OrthoDB" id="6146218at2759"/>
<evidence type="ECO:0000313" key="2">
    <source>
        <dbReference type="Proteomes" id="UP000507470"/>
    </source>
</evidence>
<dbReference type="PANTHER" id="PTHR10044">
    <property type="entry name" value="INHIBITOR OF APOPTOSIS"/>
    <property type="match status" value="1"/>
</dbReference>
<dbReference type="EMBL" id="CACVKT020008931">
    <property type="protein sequence ID" value="CAC5418567.1"/>
    <property type="molecule type" value="Genomic_DNA"/>
</dbReference>
<dbReference type="InterPro" id="IPR001370">
    <property type="entry name" value="BIR_rpt"/>
</dbReference>
<accession>A0A6J8EE96</accession>
<name>A0A6J8EE96_MYTCO</name>
<dbReference type="InterPro" id="IPR050784">
    <property type="entry name" value="IAP"/>
</dbReference>
<dbReference type="Proteomes" id="UP000507470">
    <property type="component" value="Unassembled WGS sequence"/>
</dbReference>
<dbReference type="Pfam" id="PF00653">
    <property type="entry name" value="BIR"/>
    <property type="match status" value="2"/>
</dbReference>
<dbReference type="PANTHER" id="PTHR10044:SF139">
    <property type="entry name" value="DEATH-ASSOCIATED INHIBITOR OF APOPTOSIS 2"/>
    <property type="match status" value="1"/>
</dbReference>
<gene>
    <name evidence="1" type="ORF">MCOR_50996</name>
</gene>
<dbReference type="Gene3D" id="1.10.1170.10">
    <property type="entry name" value="Inhibitor Of Apoptosis Protein (2mihbC-IAP-1), Chain A"/>
    <property type="match status" value="2"/>
</dbReference>
<proteinExistence type="predicted"/>
<sequence>MIPVITSDEVDLPFCLSSVIPFQAWDDDWSKLRLALRKSDPSDKGNARLELFCQVFGKVLHLRIIEMEEELRQKDKVAMDVLRGWGLDIHDDKVNFHINTLLGIGNTQPICLLNLFNSLFHQKQFKFIRICDIKRFDPEGLQINKQLNSDLFEIFETLRRNVCKQSWYHYRRNGIRHNESSELSLNPFKQNNAKKHEEGRKFICFPKFKTFQSRVDIFEDFPIQVKEFRIKLSRAGFFNLHTSDYVQCFSCGGCIRSWSSDADPMVAHKKYYQNCTFILSKNMDVSSGHSTKICNEDLKTIEGRVHSFKQNLKAKTSYCIDDDVINRFTEAGFYYCGIAEDVICHSCNLGLANIQNCLQPMKLHRKLSPDCSYLKNFIDNTVDSGADVSYEIEPYLEIETRKHENI</sequence>
<organism evidence="1 2">
    <name type="scientific">Mytilus coruscus</name>
    <name type="common">Sea mussel</name>
    <dbReference type="NCBI Taxonomy" id="42192"/>
    <lineage>
        <taxon>Eukaryota</taxon>
        <taxon>Metazoa</taxon>
        <taxon>Spiralia</taxon>
        <taxon>Lophotrochozoa</taxon>
        <taxon>Mollusca</taxon>
        <taxon>Bivalvia</taxon>
        <taxon>Autobranchia</taxon>
        <taxon>Pteriomorphia</taxon>
        <taxon>Mytilida</taxon>
        <taxon>Mytiloidea</taxon>
        <taxon>Mytilidae</taxon>
        <taxon>Mytilinae</taxon>
        <taxon>Mytilus</taxon>
    </lineage>
</organism>
<dbReference type="GO" id="GO:0005737">
    <property type="term" value="C:cytoplasm"/>
    <property type="evidence" value="ECO:0007669"/>
    <property type="project" value="TreeGrafter"/>
</dbReference>
<dbReference type="SMART" id="SM00238">
    <property type="entry name" value="BIR"/>
    <property type="match status" value="2"/>
</dbReference>
<dbReference type="PROSITE" id="PS50143">
    <property type="entry name" value="BIR_REPEAT_2"/>
    <property type="match status" value="2"/>
</dbReference>
<dbReference type="GO" id="GO:0005634">
    <property type="term" value="C:nucleus"/>
    <property type="evidence" value="ECO:0007669"/>
    <property type="project" value="TreeGrafter"/>
</dbReference>
<protein>
    <submittedName>
        <fullName evidence="1">BIRC2_3</fullName>
    </submittedName>
</protein>
<keyword evidence="2" id="KW-1185">Reference proteome</keyword>
<dbReference type="AlphaFoldDB" id="A0A6J8EE96"/>
<evidence type="ECO:0000313" key="1">
    <source>
        <dbReference type="EMBL" id="CAC5418567.1"/>
    </source>
</evidence>
<reference evidence="1 2" key="1">
    <citation type="submission" date="2020-06" db="EMBL/GenBank/DDBJ databases">
        <authorList>
            <person name="Li R."/>
            <person name="Bekaert M."/>
        </authorList>
    </citation>
    <scope>NUCLEOTIDE SEQUENCE [LARGE SCALE GENOMIC DNA]</scope>
    <source>
        <strain evidence="2">wild</strain>
    </source>
</reference>
<dbReference type="GO" id="GO:0051726">
    <property type="term" value="P:regulation of cell cycle"/>
    <property type="evidence" value="ECO:0007669"/>
    <property type="project" value="TreeGrafter"/>
</dbReference>